<accession>A0A183FWP0</accession>
<feature type="compositionally biased region" description="Basic and acidic residues" evidence="2">
    <location>
        <begin position="226"/>
        <end position="235"/>
    </location>
</feature>
<keyword evidence="4" id="KW-1185">Reference proteome</keyword>
<dbReference type="Proteomes" id="UP000050761">
    <property type="component" value="Unassembled WGS sequence"/>
</dbReference>
<feature type="region of interest" description="Disordered" evidence="2">
    <location>
        <begin position="59"/>
        <end position="202"/>
    </location>
</feature>
<dbReference type="EMBL" id="UZAH01027672">
    <property type="protein sequence ID" value="VDO93964.1"/>
    <property type="molecule type" value="Genomic_DNA"/>
</dbReference>
<evidence type="ECO:0000313" key="5">
    <source>
        <dbReference type="WBParaSite" id="HPBE_0001287801-mRNA-1"/>
    </source>
</evidence>
<gene>
    <name evidence="3" type="ORF">HPBE_LOCUS12879</name>
</gene>
<feature type="compositionally biased region" description="Acidic residues" evidence="2">
    <location>
        <begin position="103"/>
        <end position="114"/>
    </location>
</feature>
<dbReference type="GO" id="GO:0005737">
    <property type="term" value="C:cytoplasm"/>
    <property type="evidence" value="ECO:0007669"/>
    <property type="project" value="TreeGrafter"/>
</dbReference>
<dbReference type="PANTHER" id="PTHR16284:SF13">
    <property type="entry name" value="PROTEIN CDV3 HOMOLOG"/>
    <property type="match status" value="1"/>
</dbReference>
<protein>
    <submittedName>
        <fullName evidence="5">Protein CDV3 homolog</fullName>
    </submittedName>
</protein>
<dbReference type="WBParaSite" id="HPBE_0001287801-mRNA-1">
    <property type="protein sequence ID" value="HPBE_0001287801-mRNA-1"/>
    <property type="gene ID" value="HPBE_0001287801"/>
</dbReference>
<feature type="compositionally biased region" description="Low complexity" evidence="2">
    <location>
        <begin position="214"/>
        <end position="225"/>
    </location>
</feature>
<dbReference type="OrthoDB" id="5848645at2759"/>
<organism evidence="4 5">
    <name type="scientific">Heligmosomoides polygyrus</name>
    <name type="common">Parasitic roundworm</name>
    <dbReference type="NCBI Taxonomy" id="6339"/>
    <lineage>
        <taxon>Eukaryota</taxon>
        <taxon>Metazoa</taxon>
        <taxon>Ecdysozoa</taxon>
        <taxon>Nematoda</taxon>
        <taxon>Chromadorea</taxon>
        <taxon>Rhabditida</taxon>
        <taxon>Rhabditina</taxon>
        <taxon>Rhabditomorpha</taxon>
        <taxon>Strongyloidea</taxon>
        <taxon>Heligmosomidae</taxon>
        <taxon>Heligmosomoides</taxon>
    </lineage>
</organism>
<sequence>MSDDLSAFFAKKKDKKKKNVVKMEDVGHILELKVKRQEENDQLQLDNEIRNAEEVEYQVKTRGNGAGGGQTSGEESEWIDYTDTNQGRLEGLKIKDMGAESGDVAEEEHADDEDQKIHSESVKTWGQVEVEMRPSTQRVDISNSEMFPSLADASKIEKDKKEEAKGSGGWVKSGGSSYSENRPLSNINRWSTASGAPPGAARDRMDAIRAVAAQSAQTAAAASSIVREKEPEAPRPGKYVPPQLRNRN</sequence>
<dbReference type="PANTHER" id="PTHR16284">
    <property type="entry name" value="PROTEIN CDV3 HOMOLOG"/>
    <property type="match status" value="1"/>
</dbReference>
<accession>A0A3P8AD75</accession>
<evidence type="ECO:0000256" key="1">
    <source>
        <dbReference type="ARBA" id="ARBA00006062"/>
    </source>
</evidence>
<feature type="compositionally biased region" description="Basic and acidic residues" evidence="2">
    <location>
        <begin position="154"/>
        <end position="165"/>
    </location>
</feature>
<evidence type="ECO:0000256" key="2">
    <source>
        <dbReference type="SAM" id="MobiDB-lite"/>
    </source>
</evidence>
<proteinExistence type="inferred from homology"/>
<dbReference type="AlphaFoldDB" id="A0A183FWP0"/>
<reference evidence="5" key="2">
    <citation type="submission" date="2019-09" db="UniProtKB">
        <authorList>
            <consortium name="WormBaseParasite"/>
        </authorList>
    </citation>
    <scope>IDENTIFICATION</scope>
</reference>
<feature type="region of interest" description="Disordered" evidence="2">
    <location>
        <begin position="214"/>
        <end position="248"/>
    </location>
</feature>
<dbReference type="InterPro" id="IPR026806">
    <property type="entry name" value="CDV3"/>
</dbReference>
<name>A0A183FWP0_HELPZ</name>
<reference evidence="3 4" key="1">
    <citation type="submission" date="2018-11" db="EMBL/GenBank/DDBJ databases">
        <authorList>
            <consortium name="Pathogen Informatics"/>
        </authorList>
    </citation>
    <scope>NUCLEOTIDE SEQUENCE [LARGE SCALE GENOMIC DNA]</scope>
</reference>
<evidence type="ECO:0000313" key="3">
    <source>
        <dbReference type="EMBL" id="VDO93964.1"/>
    </source>
</evidence>
<evidence type="ECO:0000313" key="4">
    <source>
        <dbReference type="Proteomes" id="UP000050761"/>
    </source>
</evidence>
<comment type="similarity">
    <text evidence="1">Belongs to the CDV3 family.</text>
</comment>
<feature type="compositionally biased region" description="Polar residues" evidence="2">
    <location>
        <begin position="134"/>
        <end position="146"/>
    </location>
</feature>
<feature type="compositionally biased region" description="Polar residues" evidence="2">
    <location>
        <begin position="180"/>
        <end position="194"/>
    </location>
</feature>